<evidence type="ECO:0000259" key="1">
    <source>
        <dbReference type="Pfam" id="PF00534"/>
    </source>
</evidence>
<keyword evidence="3" id="KW-1185">Reference proteome</keyword>
<dbReference type="AlphaFoldDB" id="A0A9X1XMB9"/>
<dbReference type="Proteomes" id="UP001139559">
    <property type="component" value="Unassembled WGS sequence"/>
</dbReference>
<dbReference type="InterPro" id="IPR001296">
    <property type="entry name" value="Glyco_trans_1"/>
</dbReference>
<reference evidence="2" key="1">
    <citation type="submission" date="2021-11" db="EMBL/GenBank/DDBJ databases">
        <title>Vibrio ZSDE26 sp. nov. and Vibrio ZSDZ34 sp. nov., isolated from coastal seawater in Qingdao.</title>
        <authorList>
            <person name="Zhang P."/>
        </authorList>
    </citation>
    <scope>NUCLEOTIDE SEQUENCE</scope>
    <source>
        <strain evidence="2">ZSDE26</strain>
    </source>
</reference>
<accession>A0A9X1XMB9</accession>
<organism evidence="2 3">
    <name type="scientific">Vibrio amylolyticus</name>
    <dbReference type="NCBI Taxonomy" id="2847292"/>
    <lineage>
        <taxon>Bacteria</taxon>
        <taxon>Pseudomonadati</taxon>
        <taxon>Pseudomonadota</taxon>
        <taxon>Gammaproteobacteria</taxon>
        <taxon>Vibrionales</taxon>
        <taxon>Vibrionaceae</taxon>
        <taxon>Vibrio</taxon>
    </lineage>
</organism>
<evidence type="ECO:0000313" key="3">
    <source>
        <dbReference type="Proteomes" id="UP001139559"/>
    </source>
</evidence>
<dbReference type="EMBL" id="JAJHVV010000011">
    <property type="protein sequence ID" value="MCK6264945.1"/>
    <property type="molecule type" value="Genomic_DNA"/>
</dbReference>
<name>A0A9X1XMB9_9VIBR</name>
<feature type="domain" description="Glycosyl transferase family 1" evidence="1">
    <location>
        <begin position="261"/>
        <end position="353"/>
    </location>
</feature>
<dbReference type="Pfam" id="PF00534">
    <property type="entry name" value="Glycos_transf_1"/>
    <property type="match status" value="1"/>
</dbReference>
<comment type="caution">
    <text evidence="2">The sequence shown here is derived from an EMBL/GenBank/DDBJ whole genome shotgun (WGS) entry which is preliminary data.</text>
</comment>
<sequence>MNHYLIFDPVEFLGDSKVAIKEALLLSNPSKSKYTILTAHRSSWADSGFCNHQVNLISIPTFADLTHNENGVGYRLKQVTYALLILFVWLRHEKITALIGHSGPSVDLPLYITKKIINIPVIQMIHTPIEKSYCVGYCLTIADRVYYLESVKPCVYLVINHYLRRTLSAVDAHTQSHDLMLGGRYRCFQNGISKEHWPTRAQYDYPTLFWNDSALKCNGLDLLTKAAKELEQFDPFAANICFTRPIDTSLPTCDTPKLLPHVQWHQNPTNVDEIRCQSNIFVSTSPKEYFGFDTLEAIAAGMCVIIPQDGAYWDQALTDGVNCLKYKPGCTDSLIKAISIANQDLELVVRLGDEGLKIAKQHQASNSYRAIVCGLDKPMFTPAPFLLIPTNETR</sequence>
<dbReference type="Gene3D" id="3.40.50.2000">
    <property type="entry name" value="Glycogen Phosphorylase B"/>
    <property type="match status" value="2"/>
</dbReference>
<evidence type="ECO:0000313" key="2">
    <source>
        <dbReference type="EMBL" id="MCK6264945.1"/>
    </source>
</evidence>
<dbReference type="SUPFAM" id="SSF53756">
    <property type="entry name" value="UDP-Glycosyltransferase/glycogen phosphorylase"/>
    <property type="match status" value="1"/>
</dbReference>
<gene>
    <name evidence="2" type="ORF">KP803_16825</name>
</gene>
<dbReference type="GO" id="GO:0016757">
    <property type="term" value="F:glycosyltransferase activity"/>
    <property type="evidence" value="ECO:0007669"/>
    <property type="project" value="InterPro"/>
</dbReference>
<proteinExistence type="predicted"/>
<protein>
    <submittedName>
        <fullName evidence="2">Glycosyltransferase</fullName>
    </submittedName>
</protein>
<dbReference type="RefSeq" id="WP_248010027.1">
    <property type="nucleotide sequence ID" value="NZ_JAJHVV010000011.1"/>
</dbReference>